<accession>A0A6C0DHS2</accession>
<dbReference type="InterPro" id="IPR015527">
    <property type="entry name" value="Pept_C26_g-glut_hydrolase"/>
</dbReference>
<evidence type="ECO:0000259" key="1">
    <source>
        <dbReference type="Pfam" id="PF00117"/>
    </source>
</evidence>
<dbReference type="InterPro" id="IPR029062">
    <property type="entry name" value="Class_I_gatase-like"/>
</dbReference>
<sequence length="242" mass="27352">MPFKGVSFITKTLVDWFKRVSIEVIPIPFTTPLKDAQVVVKGIDSLCLQGGPEIHPIYKKLAFKMLDLASDAKLPVFGICHGFQMMLLWAGLKGLDHIPRGPGSVLQVSCDSQILKGRDLTVSSKTFLHDYGVYHDTFVTTKSLTKTFRLLTVSEDRDGKVYASGIEGLDLPFWGFQFHPELDRGLDWMADFFKSQMRGSGHPVSEEPYAFGKPVVLWEKKQCYVFPGRTGHQNTRKRRNKL</sequence>
<proteinExistence type="predicted"/>
<dbReference type="GO" id="GO:0034722">
    <property type="term" value="F:gamma-glutamyl-peptidase activity"/>
    <property type="evidence" value="ECO:0007669"/>
    <property type="project" value="TreeGrafter"/>
</dbReference>
<name>A0A6C0DHS2_9ZZZZ</name>
<dbReference type="GO" id="GO:0046900">
    <property type="term" value="P:tetrahydrofolylpolyglutamate metabolic process"/>
    <property type="evidence" value="ECO:0007669"/>
    <property type="project" value="TreeGrafter"/>
</dbReference>
<feature type="domain" description="Glutamine amidotransferase" evidence="1">
    <location>
        <begin position="9"/>
        <end position="184"/>
    </location>
</feature>
<evidence type="ECO:0000313" key="2">
    <source>
        <dbReference type="EMBL" id="QHT15469.1"/>
    </source>
</evidence>
<organism evidence="2">
    <name type="scientific">viral metagenome</name>
    <dbReference type="NCBI Taxonomy" id="1070528"/>
    <lineage>
        <taxon>unclassified sequences</taxon>
        <taxon>metagenomes</taxon>
        <taxon>organismal metagenomes</taxon>
    </lineage>
</organism>
<dbReference type="AlphaFoldDB" id="A0A6C0DHS2"/>
<dbReference type="GO" id="GO:0005773">
    <property type="term" value="C:vacuole"/>
    <property type="evidence" value="ECO:0007669"/>
    <property type="project" value="TreeGrafter"/>
</dbReference>
<dbReference type="EMBL" id="MN739613">
    <property type="protein sequence ID" value="QHT15469.1"/>
    <property type="molecule type" value="Genomic_DNA"/>
</dbReference>
<dbReference type="Pfam" id="PF00117">
    <property type="entry name" value="GATase"/>
    <property type="match status" value="1"/>
</dbReference>
<dbReference type="PANTHER" id="PTHR11315:SF0">
    <property type="entry name" value="FOLATE GAMMA-GLUTAMYL HYDROLASE"/>
    <property type="match status" value="1"/>
</dbReference>
<reference evidence="2" key="1">
    <citation type="journal article" date="2020" name="Nature">
        <title>Giant virus diversity and host interactions through global metagenomics.</title>
        <authorList>
            <person name="Schulz F."/>
            <person name="Roux S."/>
            <person name="Paez-Espino D."/>
            <person name="Jungbluth S."/>
            <person name="Walsh D.A."/>
            <person name="Denef V.J."/>
            <person name="McMahon K.D."/>
            <person name="Konstantinidis K.T."/>
            <person name="Eloe-Fadrosh E.A."/>
            <person name="Kyrpides N.C."/>
            <person name="Woyke T."/>
        </authorList>
    </citation>
    <scope>NUCLEOTIDE SEQUENCE</scope>
    <source>
        <strain evidence="2">GVMAG-M-3300023174-176</strain>
    </source>
</reference>
<dbReference type="Gene3D" id="3.40.50.880">
    <property type="match status" value="1"/>
</dbReference>
<dbReference type="SUPFAM" id="SSF52317">
    <property type="entry name" value="Class I glutamine amidotransferase-like"/>
    <property type="match status" value="1"/>
</dbReference>
<protein>
    <recommendedName>
        <fullName evidence="1">Glutamine amidotransferase domain-containing protein</fullName>
    </recommendedName>
</protein>
<dbReference type="InterPro" id="IPR017926">
    <property type="entry name" value="GATASE"/>
</dbReference>
<dbReference type="PROSITE" id="PS51273">
    <property type="entry name" value="GATASE_TYPE_1"/>
    <property type="match status" value="1"/>
</dbReference>
<dbReference type="PANTHER" id="PTHR11315">
    <property type="entry name" value="PROTEASE FAMILY C26 GAMMA-GLUTAMYL HYDROLASE"/>
    <property type="match status" value="1"/>
</dbReference>